<comment type="caution">
    <text evidence="2">The sequence shown here is derived from an EMBL/GenBank/DDBJ whole genome shotgun (WGS) entry which is preliminary data.</text>
</comment>
<sequence length="305" mass="35757">MLEDIYVNLAGIQVEISNTTKLHRDADKINNWHRELETIKSDIYYTEDELSNLGSTRTERYCQSYANERSETKRIEHTFKKVGRLKLELQSKKSDKENYNRLQKEITSLNEETKKYEDNVKMFDAQILELTPNLRETEIEINEFRQKKTEAEMAAINDLTEAQKQSERFFRLDRENLQGSSNYKIRLDELQKVQETVLSDSARYTGELKQLEEAVRRGQNELNTEYKDINDRYADQFIVVKCLNPSPIKYSIFNLTGQYDMDDLRAVHDVWDERVKAKTTFWNTRSPFLKGKVGRGGFDSASTAG</sequence>
<dbReference type="OrthoDB" id="18797at2759"/>
<protein>
    <submittedName>
        <fullName evidence="2">18743_t:CDS:1</fullName>
    </submittedName>
</protein>
<dbReference type="AlphaFoldDB" id="A0A9N9GEF3"/>
<accession>A0A9N9GEF3</accession>
<name>A0A9N9GEF3_9GLOM</name>
<dbReference type="Proteomes" id="UP000789405">
    <property type="component" value="Unassembled WGS sequence"/>
</dbReference>
<evidence type="ECO:0000313" key="2">
    <source>
        <dbReference type="EMBL" id="CAG8601680.1"/>
    </source>
</evidence>
<evidence type="ECO:0000256" key="1">
    <source>
        <dbReference type="SAM" id="Coils"/>
    </source>
</evidence>
<evidence type="ECO:0000313" key="3">
    <source>
        <dbReference type="Proteomes" id="UP000789405"/>
    </source>
</evidence>
<gene>
    <name evidence="2" type="ORF">DERYTH_LOCUS7674</name>
</gene>
<keyword evidence="3" id="KW-1185">Reference proteome</keyword>
<reference evidence="2" key="1">
    <citation type="submission" date="2021-06" db="EMBL/GenBank/DDBJ databases">
        <authorList>
            <person name="Kallberg Y."/>
            <person name="Tangrot J."/>
            <person name="Rosling A."/>
        </authorList>
    </citation>
    <scope>NUCLEOTIDE SEQUENCE</scope>
    <source>
        <strain evidence="2">MA453B</strain>
    </source>
</reference>
<dbReference type="EMBL" id="CAJVPY010003781">
    <property type="protein sequence ID" value="CAG8601680.1"/>
    <property type="molecule type" value="Genomic_DNA"/>
</dbReference>
<organism evidence="2 3">
    <name type="scientific">Dentiscutata erythropus</name>
    <dbReference type="NCBI Taxonomy" id="1348616"/>
    <lineage>
        <taxon>Eukaryota</taxon>
        <taxon>Fungi</taxon>
        <taxon>Fungi incertae sedis</taxon>
        <taxon>Mucoromycota</taxon>
        <taxon>Glomeromycotina</taxon>
        <taxon>Glomeromycetes</taxon>
        <taxon>Diversisporales</taxon>
        <taxon>Gigasporaceae</taxon>
        <taxon>Dentiscutata</taxon>
    </lineage>
</organism>
<keyword evidence="1" id="KW-0175">Coiled coil</keyword>
<feature type="coiled-coil region" evidence="1">
    <location>
        <begin position="92"/>
        <end position="154"/>
    </location>
</feature>
<feature type="coiled-coil region" evidence="1">
    <location>
        <begin position="201"/>
        <end position="228"/>
    </location>
</feature>
<proteinExistence type="predicted"/>